<reference evidence="1 2" key="1">
    <citation type="journal article" date="2019" name="Emerg. Microbes Infect.">
        <title>Comprehensive subspecies identification of 175 nontuberculous mycobacteria species based on 7547 genomic profiles.</title>
        <authorList>
            <person name="Matsumoto Y."/>
            <person name="Kinjo T."/>
            <person name="Motooka D."/>
            <person name="Nabeya D."/>
            <person name="Jung N."/>
            <person name="Uechi K."/>
            <person name="Horii T."/>
            <person name="Iida T."/>
            <person name="Fujita J."/>
            <person name="Nakamura S."/>
        </authorList>
    </citation>
    <scope>NUCLEOTIDE SEQUENCE [LARGE SCALE GENOMIC DNA]</scope>
    <source>
        <strain evidence="1 2">JCM 30723</strain>
    </source>
</reference>
<evidence type="ECO:0000313" key="1">
    <source>
        <dbReference type="EMBL" id="GFG84326.1"/>
    </source>
</evidence>
<evidence type="ECO:0000313" key="2">
    <source>
        <dbReference type="Proteomes" id="UP000465305"/>
    </source>
</evidence>
<accession>A0A7I9Y6M0</accession>
<organism evidence="1 2">
    <name type="scientific">Mycolicibacter algericus</name>
    <name type="common">Mycobacterium algericum</name>
    <dbReference type="NCBI Taxonomy" id="1288388"/>
    <lineage>
        <taxon>Bacteria</taxon>
        <taxon>Bacillati</taxon>
        <taxon>Actinomycetota</taxon>
        <taxon>Actinomycetes</taxon>
        <taxon>Mycobacteriales</taxon>
        <taxon>Mycobacteriaceae</taxon>
        <taxon>Mycolicibacter</taxon>
    </lineage>
</organism>
<dbReference type="AlphaFoldDB" id="A0A7I9Y6M0"/>
<name>A0A7I9Y6M0_MYCAL</name>
<proteinExistence type="predicted"/>
<sequence length="147" mass="15639">MTQDTWIDRDLPVLQAVVDIYEETGTYLTKVSAIEAATGLDAGAVQRALRRLNTEPSFFEKVTAAFGGMIIMVGPPTRHALQVAGAWPSPEQLLERLITALDTAGDDDDRGVEERGKFKQLAGNLRSFASKVAIGALGSAGGHLLSG</sequence>
<comment type="caution">
    <text evidence="1">The sequence shown here is derived from an EMBL/GenBank/DDBJ whole genome shotgun (WGS) entry which is preliminary data.</text>
</comment>
<protein>
    <submittedName>
        <fullName evidence="1">Uncharacterized protein</fullName>
    </submittedName>
</protein>
<gene>
    <name evidence="1" type="ORF">MALGJ_10020</name>
</gene>
<dbReference type="EMBL" id="BLKY01000001">
    <property type="protein sequence ID" value="GFG84326.1"/>
    <property type="molecule type" value="Genomic_DNA"/>
</dbReference>
<dbReference type="Proteomes" id="UP000465305">
    <property type="component" value="Unassembled WGS sequence"/>
</dbReference>
<dbReference type="RefSeq" id="WP_235673568.1">
    <property type="nucleotide sequence ID" value="NZ_BLKY01000001.1"/>
</dbReference>